<protein>
    <recommendedName>
        <fullName evidence="2">Fe/B12 periplasmic-binding domain-containing protein</fullName>
    </recommendedName>
</protein>
<dbReference type="Gene3D" id="3.40.50.1980">
    <property type="entry name" value="Nitrogenase molybdenum iron protein domain"/>
    <property type="match status" value="1"/>
</dbReference>
<keyword evidence="1" id="KW-0732">Signal</keyword>
<dbReference type="EMBL" id="BARS01039129">
    <property type="protein sequence ID" value="GAG15687.1"/>
    <property type="molecule type" value="Genomic_DNA"/>
</dbReference>
<organism evidence="3">
    <name type="scientific">marine sediment metagenome</name>
    <dbReference type="NCBI Taxonomy" id="412755"/>
    <lineage>
        <taxon>unclassified sequences</taxon>
        <taxon>metagenomes</taxon>
        <taxon>ecological metagenomes</taxon>
    </lineage>
</organism>
<evidence type="ECO:0000256" key="1">
    <source>
        <dbReference type="ARBA" id="ARBA00022729"/>
    </source>
</evidence>
<dbReference type="AlphaFoldDB" id="X0VX31"/>
<dbReference type="InterPro" id="IPR054828">
    <property type="entry name" value="Vit_B12_bind_prot"/>
</dbReference>
<proteinExistence type="predicted"/>
<comment type="caution">
    <text evidence="3">The sequence shown here is derived from an EMBL/GenBank/DDBJ whole genome shotgun (WGS) entry which is preliminary data.</text>
</comment>
<dbReference type="PROSITE" id="PS50983">
    <property type="entry name" value="FE_B12_PBP"/>
    <property type="match status" value="1"/>
</dbReference>
<evidence type="ECO:0000259" key="2">
    <source>
        <dbReference type="PROSITE" id="PS50983"/>
    </source>
</evidence>
<name>X0VX31_9ZZZZ</name>
<evidence type="ECO:0000313" key="3">
    <source>
        <dbReference type="EMBL" id="GAG15687.1"/>
    </source>
</evidence>
<feature type="non-terminal residue" evidence="3">
    <location>
        <position position="133"/>
    </location>
</feature>
<reference evidence="3" key="1">
    <citation type="journal article" date="2014" name="Front. Microbiol.">
        <title>High frequency of phylogenetically diverse reductive dehalogenase-homologous genes in deep subseafloor sedimentary metagenomes.</title>
        <authorList>
            <person name="Kawai M."/>
            <person name="Futagami T."/>
            <person name="Toyoda A."/>
            <person name="Takaki Y."/>
            <person name="Nishi S."/>
            <person name="Hori S."/>
            <person name="Arai W."/>
            <person name="Tsubouchi T."/>
            <person name="Morono Y."/>
            <person name="Uchiyama I."/>
            <person name="Ito T."/>
            <person name="Fujiyama A."/>
            <person name="Inagaki F."/>
            <person name="Takami H."/>
        </authorList>
    </citation>
    <scope>NUCLEOTIDE SEQUENCE</scope>
    <source>
        <strain evidence="3">Expedition CK06-06</strain>
    </source>
</reference>
<dbReference type="NCBIfam" id="NF038402">
    <property type="entry name" value="TroA_like"/>
    <property type="match status" value="1"/>
</dbReference>
<feature type="domain" description="Fe/B12 periplasmic-binding" evidence="2">
    <location>
        <begin position="12"/>
        <end position="133"/>
    </location>
</feature>
<sequence length="133" mass="14993">MSRLTEGKVFMRVVSLVPSWTETLLQAGVNVVGRTRYCIHPSEKVASIPVMGGTREVEWAKVTKLKPDLLVLDREENPRILSEQSPVPWIATHVNSVWDVENELRRLHGCISRSGLPAMAYRWRQVCEGLAGD</sequence>
<accession>X0VX31</accession>
<gene>
    <name evidence="3" type="ORF">S01H1_59800</name>
</gene>
<dbReference type="InterPro" id="IPR002491">
    <property type="entry name" value="ABC_transptr_periplasmic_BD"/>
</dbReference>
<dbReference type="SUPFAM" id="SSF53807">
    <property type="entry name" value="Helical backbone' metal receptor"/>
    <property type="match status" value="1"/>
</dbReference>